<dbReference type="GO" id="GO:0005886">
    <property type="term" value="C:plasma membrane"/>
    <property type="evidence" value="ECO:0007669"/>
    <property type="project" value="InterPro"/>
</dbReference>
<dbReference type="KEGG" id="mhey:H2LOC_014610"/>
<keyword evidence="3 5" id="KW-1133">Transmembrane helix</keyword>
<keyword evidence="8" id="KW-1185">Reference proteome</keyword>
<dbReference type="EMBL" id="CP046052">
    <property type="protein sequence ID" value="QGM48094.1"/>
    <property type="molecule type" value="Genomic_DNA"/>
</dbReference>
<evidence type="ECO:0000256" key="4">
    <source>
        <dbReference type="ARBA" id="ARBA00023136"/>
    </source>
</evidence>
<organism evidence="7 8">
    <name type="scientific">Methylocystis heyeri</name>
    <dbReference type="NCBI Taxonomy" id="391905"/>
    <lineage>
        <taxon>Bacteria</taxon>
        <taxon>Pseudomonadati</taxon>
        <taxon>Pseudomonadota</taxon>
        <taxon>Alphaproteobacteria</taxon>
        <taxon>Hyphomicrobiales</taxon>
        <taxon>Methylocystaceae</taxon>
        <taxon>Methylocystis</taxon>
    </lineage>
</organism>
<name>A0A6B8KI91_9HYPH</name>
<keyword evidence="1" id="KW-1003">Cell membrane</keyword>
<evidence type="ECO:0000256" key="5">
    <source>
        <dbReference type="SAM" id="Phobius"/>
    </source>
</evidence>
<dbReference type="InterPro" id="IPR010445">
    <property type="entry name" value="LapA_dom"/>
</dbReference>
<feature type="transmembrane region" description="Helical" evidence="5">
    <location>
        <begin position="49"/>
        <end position="70"/>
    </location>
</feature>
<keyword evidence="2 5" id="KW-0812">Transmembrane</keyword>
<dbReference type="AlphaFoldDB" id="A0A6B8KI91"/>
<dbReference type="Pfam" id="PF06305">
    <property type="entry name" value="LapA_dom"/>
    <property type="match status" value="1"/>
</dbReference>
<protein>
    <submittedName>
        <fullName evidence="7">DUF1049 domain-containing protein</fullName>
    </submittedName>
</protein>
<evidence type="ECO:0000313" key="7">
    <source>
        <dbReference type="EMBL" id="QGM48094.1"/>
    </source>
</evidence>
<sequence length="115" mass="12463">MRSLLRLLVYVPLGLLILFFALANRGSVKIFLDPFPGGEASGLSFEAPLFLVVLTSVAVGVLAGGLASWLTHAPLRRRARQARAEASKIKSEIEQLRQQALASLPGAQADLKRKR</sequence>
<reference evidence="7 8" key="1">
    <citation type="submission" date="2019-11" db="EMBL/GenBank/DDBJ databases">
        <title>The genome sequence of Methylocystis heyeri.</title>
        <authorList>
            <person name="Oshkin I.Y."/>
            <person name="Miroshnikov K."/>
            <person name="Dedysh S.N."/>
        </authorList>
    </citation>
    <scope>NUCLEOTIDE SEQUENCE [LARGE SCALE GENOMIC DNA]</scope>
    <source>
        <strain evidence="7 8">H2</strain>
    </source>
</reference>
<gene>
    <name evidence="7" type="ORF">H2LOC_014610</name>
</gene>
<proteinExistence type="predicted"/>
<dbReference type="OrthoDB" id="7868067at2"/>
<evidence type="ECO:0000259" key="6">
    <source>
        <dbReference type="Pfam" id="PF06305"/>
    </source>
</evidence>
<evidence type="ECO:0000256" key="3">
    <source>
        <dbReference type="ARBA" id="ARBA00022989"/>
    </source>
</evidence>
<evidence type="ECO:0000256" key="1">
    <source>
        <dbReference type="ARBA" id="ARBA00022475"/>
    </source>
</evidence>
<dbReference type="RefSeq" id="WP_136497716.1">
    <property type="nucleotide sequence ID" value="NZ_CP046052.1"/>
</dbReference>
<keyword evidence="4 5" id="KW-0472">Membrane</keyword>
<dbReference type="Proteomes" id="UP000309061">
    <property type="component" value="Chromosome"/>
</dbReference>
<feature type="domain" description="Lipopolysaccharide assembly protein A" evidence="6">
    <location>
        <begin position="44"/>
        <end position="94"/>
    </location>
</feature>
<evidence type="ECO:0000256" key="2">
    <source>
        <dbReference type="ARBA" id="ARBA00022692"/>
    </source>
</evidence>
<accession>A0A6B8KI91</accession>
<evidence type="ECO:0000313" key="8">
    <source>
        <dbReference type="Proteomes" id="UP000309061"/>
    </source>
</evidence>